<dbReference type="Gene3D" id="3.40.50.300">
    <property type="entry name" value="P-loop containing nucleotide triphosphate hydrolases"/>
    <property type="match status" value="2"/>
</dbReference>
<dbReference type="GO" id="GO:0005829">
    <property type="term" value="C:cytosol"/>
    <property type="evidence" value="ECO:0007669"/>
    <property type="project" value="TreeGrafter"/>
</dbReference>
<feature type="short sequence motif" description="Q motif" evidence="6">
    <location>
        <begin position="10"/>
        <end position="38"/>
    </location>
</feature>
<dbReference type="Proteomes" id="UP000178726">
    <property type="component" value="Unassembled WGS sequence"/>
</dbReference>
<dbReference type="SMART" id="SM00487">
    <property type="entry name" value="DEXDc"/>
    <property type="match status" value="1"/>
</dbReference>
<dbReference type="PROSITE" id="PS51194">
    <property type="entry name" value="HELICASE_CTER"/>
    <property type="match status" value="1"/>
</dbReference>
<evidence type="ECO:0000256" key="3">
    <source>
        <dbReference type="ARBA" id="ARBA00022806"/>
    </source>
</evidence>
<reference evidence="12 13" key="1">
    <citation type="journal article" date="2016" name="Nat. Commun.">
        <title>Thousands of microbial genomes shed light on interconnected biogeochemical processes in an aquifer system.</title>
        <authorList>
            <person name="Anantharaman K."/>
            <person name="Brown C.T."/>
            <person name="Hug L.A."/>
            <person name="Sharon I."/>
            <person name="Castelle C.J."/>
            <person name="Probst A.J."/>
            <person name="Thomas B.C."/>
            <person name="Singh A."/>
            <person name="Wilkins M.J."/>
            <person name="Karaoz U."/>
            <person name="Brodie E.L."/>
            <person name="Williams K.H."/>
            <person name="Hubbard S.S."/>
            <person name="Banfield J.F."/>
        </authorList>
    </citation>
    <scope>NUCLEOTIDE SEQUENCE [LARGE SCALE GENOMIC DNA]</scope>
</reference>
<protein>
    <recommendedName>
        <fullName evidence="14">DEAD/DEAH box helicase</fullName>
    </recommendedName>
</protein>
<evidence type="ECO:0000256" key="6">
    <source>
        <dbReference type="PROSITE-ProRule" id="PRU00552"/>
    </source>
</evidence>
<dbReference type="InterPro" id="IPR027417">
    <property type="entry name" value="P-loop_NTPase"/>
</dbReference>
<dbReference type="InterPro" id="IPR050079">
    <property type="entry name" value="DEAD_box_RNA_helicase"/>
</dbReference>
<dbReference type="InterPro" id="IPR014014">
    <property type="entry name" value="RNA_helicase_DEAD_Q_motif"/>
</dbReference>
<evidence type="ECO:0000256" key="8">
    <source>
        <dbReference type="SAM" id="MobiDB-lite"/>
    </source>
</evidence>
<feature type="domain" description="DEAD-box RNA helicase Q" evidence="11">
    <location>
        <begin position="10"/>
        <end position="38"/>
    </location>
</feature>
<evidence type="ECO:0000259" key="11">
    <source>
        <dbReference type="PROSITE" id="PS51195"/>
    </source>
</evidence>
<dbReference type="PROSITE" id="PS51195">
    <property type="entry name" value="Q_MOTIF"/>
    <property type="match status" value="1"/>
</dbReference>
<dbReference type="GO" id="GO:0003724">
    <property type="term" value="F:RNA helicase activity"/>
    <property type="evidence" value="ECO:0007669"/>
    <property type="project" value="InterPro"/>
</dbReference>
<dbReference type="GO" id="GO:0016787">
    <property type="term" value="F:hydrolase activity"/>
    <property type="evidence" value="ECO:0007669"/>
    <property type="project" value="UniProtKB-KW"/>
</dbReference>
<feature type="domain" description="Helicase ATP-binding" evidence="9">
    <location>
        <begin position="41"/>
        <end position="209"/>
    </location>
</feature>
<evidence type="ECO:0000313" key="13">
    <source>
        <dbReference type="Proteomes" id="UP000178726"/>
    </source>
</evidence>
<evidence type="ECO:0000256" key="4">
    <source>
        <dbReference type="ARBA" id="ARBA00022840"/>
    </source>
</evidence>
<gene>
    <name evidence="12" type="ORF">A3I29_04890</name>
</gene>
<evidence type="ECO:0000259" key="9">
    <source>
        <dbReference type="PROSITE" id="PS51192"/>
    </source>
</evidence>
<sequence>MTPTKQVVPVSFQNLGIAPRLLAVLESNRYVTPTPIQHQAIPIAIVGKDVMGIAQTGTGKTLAFGVPMIQRLAHHKGQGLVILPTRELALQVEETLQKIGRSFGLKTAVLIGGASMQHQLRSLRQHPHIIIATPGRLVDHLEQKTVSLTQVSIVVLDEADRMFDIGFAPQIKRILALVPKERQTMLFSATMPHAIVKMAEQHMRMPLRIEVAPAGTVAANVAQEVFIVSKEMKMQLLDKLLTDNPGTVLVFSRTKHGAKRIAAQVRSMNHAGVEMHSDRSLAQRCAALDGFKSGKFRVLVATDIAARGIDVTGISLVVNFDLPDNPEDYVHRIGRTGRAGLLGRAVSFATPDQRGDIRMIERIIRKILPIVALPVLPPRRAAAPHTTSFEYADRPFRRGGYRGGGGQAKPRGSFRRQR</sequence>
<dbReference type="PROSITE" id="PS51192">
    <property type="entry name" value="HELICASE_ATP_BIND_1"/>
    <property type="match status" value="1"/>
</dbReference>
<keyword evidence="4 7" id="KW-0067">ATP-binding</keyword>
<feature type="region of interest" description="Disordered" evidence="8">
    <location>
        <begin position="386"/>
        <end position="418"/>
    </location>
</feature>
<dbReference type="InterPro" id="IPR044742">
    <property type="entry name" value="DEAD/DEAH_RhlB"/>
</dbReference>
<name>A0A1F6NA35_9BACT</name>
<organism evidence="12 13">
    <name type="scientific">Candidatus Magasanikbacteria bacterium RIFCSPLOWO2_02_FULL_44_11</name>
    <dbReference type="NCBI Taxonomy" id="1798689"/>
    <lineage>
        <taxon>Bacteria</taxon>
        <taxon>Candidatus Magasanikiibacteriota</taxon>
    </lineage>
</organism>
<keyword evidence="2 7" id="KW-0378">Hydrolase</keyword>
<keyword evidence="3 7" id="KW-0347">Helicase</keyword>
<evidence type="ECO:0000313" key="12">
    <source>
        <dbReference type="EMBL" id="OGH80794.1"/>
    </source>
</evidence>
<dbReference type="PANTHER" id="PTHR47959:SF13">
    <property type="entry name" value="ATP-DEPENDENT RNA HELICASE RHLE"/>
    <property type="match status" value="1"/>
</dbReference>
<evidence type="ECO:0000256" key="2">
    <source>
        <dbReference type="ARBA" id="ARBA00022801"/>
    </source>
</evidence>
<feature type="domain" description="Helicase C-terminal" evidence="10">
    <location>
        <begin position="236"/>
        <end position="379"/>
    </location>
</feature>
<dbReference type="Pfam" id="PF00270">
    <property type="entry name" value="DEAD"/>
    <property type="match status" value="1"/>
</dbReference>
<dbReference type="STRING" id="1798689.A3I29_04890"/>
<dbReference type="SMART" id="SM00490">
    <property type="entry name" value="HELICc"/>
    <property type="match status" value="1"/>
</dbReference>
<keyword evidence="1 7" id="KW-0547">Nucleotide-binding</keyword>
<evidence type="ECO:0000256" key="1">
    <source>
        <dbReference type="ARBA" id="ARBA00022741"/>
    </source>
</evidence>
<evidence type="ECO:0008006" key="14">
    <source>
        <dbReference type="Google" id="ProtNLM"/>
    </source>
</evidence>
<dbReference type="CDD" id="cd00268">
    <property type="entry name" value="DEADc"/>
    <property type="match status" value="1"/>
</dbReference>
<dbReference type="SUPFAM" id="SSF52540">
    <property type="entry name" value="P-loop containing nucleoside triphosphate hydrolases"/>
    <property type="match status" value="1"/>
</dbReference>
<dbReference type="InterPro" id="IPR000629">
    <property type="entry name" value="RNA-helicase_DEAD-box_CS"/>
</dbReference>
<dbReference type="GO" id="GO:0003676">
    <property type="term" value="F:nucleic acid binding"/>
    <property type="evidence" value="ECO:0007669"/>
    <property type="project" value="InterPro"/>
</dbReference>
<dbReference type="PROSITE" id="PS00039">
    <property type="entry name" value="DEAD_ATP_HELICASE"/>
    <property type="match status" value="1"/>
</dbReference>
<dbReference type="CDD" id="cd18787">
    <property type="entry name" value="SF2_C_DEAD"/>
    <property type="match status" value="1"/>
</dbReference>
<dbReference type="EMBL" id="MFQK01000028">
    <property type="protein sequence ID" value="OGH80794.1"/>
    <property type="molecule type" value="Genomic_DNA"/>
</dbReference>
<evidence type="ECO:0000259" key="10">
    <source>
        <dbReference type="PROSITE" id="PS51194"/>
    </source>
</evidence>
<comment type="caution">
    <text evidence="12">The sequence shown here is derived from an EMBL/GenBank/DDBJ whole genome shotgun (WGS) entry which is preliminary data.</text>
</comment>
<dbReference type="PANTHER" id="PTHR47959">
    <property type="entry name" value="ATP-DEPENDENT RNA HELICASE RHLE-RELATED"/>
    <property type="match status" value="1"/>
</dbReference>
<dbReference type="InterPro" id="IPR014001">
    <property type="entry name" value="Helicase_ATP-bd"/>
</dbReference>
<evidence type="ECO:0000256" key="7">
    <source>
        <dbReference type="RuleBase" id="RU000492"/>
    </source>
</evidence>
<proteinExistence type="inferred from homology"/>
<dbReference type="AlphaFoldDB" id="A0A1F6NA35"/>
<comment type="similarity">
    <text evidence="5 7">Belongs to the DEAD box helicase family.</text>
</comment>
<dbReference type="GO" id="GO:0005524">
    <property type="term" value="F:ATP binding"/>
    <property type="evidence" value="ECO:0007669"/>
    <property type="project" value="UniProtKB-KW"/>
</dbReference>
<dbReference type="Pfam" id="PF00271">
    <property type="entry name" value="Helicase_C"/>
    <property type="match status" value="1"/>
</dbReference>
<dbReference type="InterPro" id="IPR001650">
    <property type="entry name" value="Helicase_C-like"/>
</dbReference>
<dbReference type="InterPro" id="IPR011545">
    <property type="entry name" value="DEAD/DEAH_box_helicase_dom"/>
</dbReference>
<evidence type="ECO:0000256" key="5">
    <source>
        <dbReference type="ARBA" id="ARBA00038437"/>
    </source>
</evidence>
<accession>A0A1F6NA35</accession>